<evidence type="ECO:0000259" key="2">
    <source>
        <dbReference type="Pfam" id="PF14344"/>
    </source>
</evidence>
<dbReference type="Proteomes" id="UP000295620">
    <property type="component" value="Unassembled WGS sequence"/>
</dbReference>
<dbReference type="AlphaFoldDB" id="A0A4R6SSJ2"/>
<dbReference type="EMBL" id="SNYC01000005">
    <property type="protein sequence ID" value="TDQ08355.1"/>
    <property type="molecule type" value="Genomic_DNA"/>
</dbReference>
<dbReference type="OrthoDB" id="9792011at2"/>
<proteinExistence type="predicted"/>
<reference evidence="3 4" key="1">
    <citation type="submission" date="2019-03" db="EMBL/GenBank/DDBJ databases">
        <title>Genomic Encyclopedia of Archaeal and Bacterial Type Strains, Phase II (KMG-II): from individual species to whole genera.</title>
        <authorList>
            <person name="Goeker M."/>
        </authorList>
    </citation>
    <scope>NUCLEOTIDE SEQUENCE [LARGE SCALE GENOMIC DNA]</scope>
    <source>
        <strain evidence="3 4">DSM 19035</strain>
    </source>
</reference>
<dbReference type="RefSeq" id="WP_133576735.1">
    <property type="nucleotide sequence ID" value="NZ_SNYC01000005.1"/>
</dbReference>
<organism evidence="3 4">
    <name type="scientific">Pedobacter metabolipauper</name>
    <dbReference type="NCBI Taxonomy" id="425513"/>
    <lineage>
        <taxon>Bacteria</taxon>
        <taxon>Pseudomonadati</taxon>
        <taxon>Bacteroidota</taxon>
        <taxon>Sphingobacteriia</taxon>
        <taxon>Sphingobacteriales</taxon>
        <taxon>Sphingobacteriaceae</taxon>
        <taxon>Pedobacter</taxon>
    </lineage>
</organism>
<sequence>MKNNSLFKKMLTGAAVLALTTVLFSCKKDDVDETGSANVKIVNASSTSSAQSFYLAGNVVVQGGLSFGSSSPDYIVTNSGNRLELQFRNEGSSSAYAAGNFSLDRGGYYTVFLAGDGQSARVKVYPDDLSAAASGKAKVRFIHLSNAAPANIDIRSGATTNLVSNLALDNASNYVSIDPGVLSLQVYAAGQSNSLGNFDLTQFAAGKIYTVYITGSTTNDISVRQVSHN</sequence>
<feature type="signal peptide" evidence="1">
    <location>
        <begin position="1"/>
        <end position="18"/>
    </location>
</feature>
<protein>
    <submittedName>
        <fullName evidence="3">Uncharacterized protein DUF4397</fullName>
    </submittedName>
</protein>
<gene>
    <name evidence="3" type="ORF">ATK78_2867</name>
</gene>
<accession>A0A4R6SSJ2</accession>
<dbReference type="PROSITE" id="PS51257">
    <property type="entry name" value="PROKAR_LIPOPROTEIN"/>
    <property type="match status" value="1"/>
</dbReference>
<name>A0A4R6SSJ2_9SPHI</name>
<keyword evidence="4" id="KW-1185">Reference proteome</keyword>
<feature type="chain" id="PRO_5020752642" evidence="1">
    <location>
        <begin position="19"/>
        <end position="229"/>
    </location>
</feature>
<keyword evidence="1" id="KW-0732">Signal</keyword>
<comment type="caution">
    <text evidence="3">The sequence shown here is derived from an EMBL/GenBank/DDBJ whole genome shotgun (WGS) entry which is preliminary data.</text>
</comment>
<evidence type="ECO:0000256" key="1">
    <source>
        <dbReference type="SAM" id="SignalP"/>
    </source>
</evidence>
<dbReference type="InterPro" id="IPR025510">
    <property type="entry name" value="DUF4397"/>
</dbReference>
<feature type="domain" description="DUF4397" evidence="2">
    <location>
        <begin position="37"/>
        <end position="150"/>
    </location>
</feature>
<evidence type="ECO:0000313" key="3">
    <source>
        <dbReference type="EMBL" id="TDQ08355.1"/>
    </source>
</evidence>
<evidence type="ECO:0000313" key="4">
    <source>
        <dbReference type="Proteomes" id="UP000295620"/>
    </source>
</evidence>
<dbReference type="Pfam" id="PF14344">
    <property type="entry name" value="DUF4397"/>
    <property type="match status" value="1"/>
</dbReference>